<dbReference type="RefSeq" id="WP_132417012.1">
    <property type="nucleotide sequence ID" value="NZ_SKFG01000003.1"/>
</dbReference>
<dbReference type="Gene3D" id="3.30.460.10">
    <property type="entry name" value="Beta Polymerase, domain 2"/>
    <property type="match status" value="1"/>
</dbReference>
<dbReference type="OrthoDB" id="9799092at2"/>
<accession>A0A4R4EGX6</accession>
<dbReference type="Proteomes" id="UP000295418">
    <property type="component" value="Unassembled WGS sequence"/>
</dbReference>
<sequence length="181" mass="21450">MEDQWKIAEYDSEWKSLFQTLGSNLRNVLGEVADRIDHVGSTSIEGMDAKPIVDIQISVTDYDNETLYRERIESLGFELRRENPDKTKKYFREIPGRRRTHIHVRQTGSVSEQMTLLFRDYLRNHPIDCLKYAEEKHRLMKLHRNERTKYVEGKGPVVWEIMQRAHTWSMDIGWKPGKSDV</sequence>
<name>A0A4R4EGX6_9BACL</name>
<dbReference type="EMBL" id="SKFG01000003">
    <property type="protein sequence ID" value="TCZ79354.1"/>
    <property type="molecule type" value="Genomic_DNA"/>
</dbReference>
<gene>
    <name evidence="1" type="ORF">E0485_05700</name>
</gene>
<reference evidence="1 2" key="1">
    <citation type="submission" date="2019-03" db="EMBL/GenBank/DDBJ databases">
        <authorList>
            <person name="Kim M.K.M."/>
        </authorList>
    </citation>
    <scope>NUCLEOTIDE SEQUENCE [LARGE SCALE GENOMIC DNA]</scope>
    <source>
        <strain evidence="1 2">18JY21-1</strain>
    </source>
</reference>
<dbReference type="InterPro" id="IPR043519">
    <property type="entry name" value="NT_sf"/>
</dbReference>
<keyword evidence="2" id="KW-1185">Reference proteome</keyword>
<organism evidence="1 2">
    <name type="scientific">Paenibacillus albiflavus</name>
    <dbReference type="NCBI Taxonomy" id="2545760"/>
    <lineage>
        <taxon>Bacteria</taxon>
        <taxon>Bacillati</taxon>
        <taxon>Bacillota</taxon>
        <taxon>Bacilli</taxon>
        <taxon>Bacillales</taxon>
        <taxon>Paenibacillaceae</taxon>
        <taxon>Paenibacillus</taxon>
    </lineage>
</organism>
<evidence type="ECO:0000313" key="1">
    <source>
        <dbReference type="EMBL" id="TCZ79354.1"/>
    </source>
</evidence>
<proteinExistence type="predicted"/>
<protein>
    <submittedName>
        <fullName evidence="1">GrpB family protein</fullName>
    </submittedName>
</protein>
<dbReference type="SUPFAM" id="SSF81301">
    <property type="entry name" value="Nucleotidyltransferase"/>
    <property type="match status" value="1"/>
</dbReference>
<dbReference type="AlphaFoldDB" id="A0A4R4EGX6"/>
<dbReference type="PANTHER" id="PTHR34822:SF1">
    <property type="entry name" value="GRPB FAMILY PROTEIN"/>
    <property type="match status" value="1"/>
</dbReference>
<comment type="caution">
    <text evidence="1">The sequence shown here is derived from an EMBL/GenBank/DDBJ whole genome shotgun (WGS) entry which is preliminary data.</text>
</comment>
<dbReference type="InterPro" id="IPR007344">
    <property type="entry name" value="GrpB/CoaE"/>
</dbReference>
<evidence type="ECO:0000313" key="2">
    <source>
        <dbReference type="Proteomes" id="UP000295418"/>
    </source>
</evidence>
<dbReference type="PANTHER" id="PTHR34822">
    <property type="entry name" value="GRPB DOMAIN PROTEIN (AFU_ORTHOLOGUE AFUA_1G01530)"/>
    <property type="match status" value="1"/>
</dbReference>
<dbReference type="Pfam" id="PF04229">
    <property type="entry name" value="GrpB"/>
    <property type="match status" value="1"/>
</dbReference>